<dbReference type="PANTHER" id="PTHR42695:SF5">
    <property type="entry name" value="GLUTAMINE AMIDOTRANSFERASE YLR126C-RELATED"/>
    <property type="match status" value="1"/>
</dbReference>
<keyword evidence="2" id="KW-0378">Hydrolase</keyword>
<feature type="domain" description="Glutamine amidotransferase" evidence="1">
    <location>
        <begin position="42"/>
        <end position="180"/>
    </location>
</feature>
<dbReference type="FunFam" id="3.40.50.880:FF:000033">
    <property type="entry name" value="Glutamine amidotransferase class-I"/>
    <property type="match status" value="1"/>
</dbReference>
<dbReference type="SUPFAM" id="SSF52317">
    <property type="entry name" value="Class I glutamine amidotransferase-like"/>
    <property type="match status" value="1"/>
</dbReference>
<name>A0AAU8LW72_9BACT</name>
<dbReference type="EMBL" id="CP159373">
    <property type="protein sequence ID" value="XCN73472.1"/>
    <property type="molecule type" value="Genomic_DNA"/>
</dbReference>
<dbReference type="AlphaFoldDB" id="A0AAU8LW72"/>
<dbReference type="InterPro" id="IPR029062">
    <property type="entry name" value="Class_I_gatase-like"/>
</dbReference>
<dbReference type="Pfam" id="PF00117">
    <property type="entry name" value="GATase"/>
    <property type="match status" value="1"/>
</dbReference>
<dbReference type="GO" id="GO:0005829">
    <property type="term" value="C:cytosol"/>
    <property type="evidence" value="ECO:0007669"/>
    <property type="project" value="TreeGrafter"/>
</dbReference>
<proteinExistence type="predicted"/>
<reference evidence="2" key="2">
    <citation type="submission" date="2024-06" db="EMBL/GenBank/DDBJ databases">
        <authorList>
            <person name="Plum-Jensen L.E."/>
            <person name="Schramm A."/>
            <person name="Marshall I.P.G."/>
        </authorList>
    </citation>
    <scope>NUCLEOTIDE SEQUENCE</scope>
    <source>
        <strain evidence="2">Rat1</strain>
    </source>
</reference>
<evidence type="ECO:0000259" key="1">
    <source>
        <dbReference type="Pfam" id="PF00117"/>
    </source>
</evidence>
<dbReference type="PROSITE" id="PS51273">
    <property type="entry name" value="GATASE_TYPE_1"/>
    <property type="match status" value="1"/>
</dbReference>
<sequence>MKAHYFQHVPFEGLGSIESWLEKNNFTITSTKFFAEPTLPDPEQVDFLIIMGGPMSVNDQEEYPWLHDELNFIREFIQRDKPVLGVCLGAQLIASAMGSKIYPNKEKEIGWFPIQGSQQQTEGTFSFPASATVFHWHGETFDLPEGATHLAQSEACKNQAFQKGNAIGLQCHLETTPESARNIISHCRNELVPAQYIQDEQTILSADAEVYASLNQLMAKVLDFLSKQINS</sequence>
<dbReference type="KEGG" id="eaj:Q3M24_01595"/>
<gene>
    <name evidence="2" type="ORF">Q3M24_01595</name>
</gene>
<dbReference type="GO" id="GO:0016787">
    <property type="term" value="F:hydrolase activity"/>
    <property type="evidence" value="ECO:0007669"/>
    <property type="project" value="UniProtKB-KW"/>
</dbReference>
<protein>
    <submittedName>
        <fullName evidence="2">Gamma-glutamyl-gamma-aminobutyrate hydrolase family protein</fullName>
    </submittedName>
</protein>
<dbReference type="PANTHER" id="PTHR42695">
    <property type="entry name" value="GLUTAMINE AMIDOTRANSFERASE YLR126C-RELATED"/>
    <property type="match status" value="1"/>
</dbReference>
<organism evidence="2">
    <name type="scientific">Candidatus Electrothrix aestuarii</name>
    <dbReference type="NCBI Taxonomy" id="3062594"/>
    <lineage>
        <taxon>Bacteria</taxon>
        <taxon>Pseudomonadati</taxon>
        <taxon>Thermodesulfobacteriota</taxon>
        <taxon>Desulfobulbia</taxon>
        <taxon>Desulfobulbales</taxon>
        <taxon>Desulfobulbaceae</taxon>
        <taxon>Candidatus Electrothrix</taxon>
    </lineage>
</organism>
<accession>A0AAU8LW72</accession>
<dbReference type="CDD" id="cd01741">
    <property type="entry name" value="GATase1_1"/>
    <property type="match status" value="1"/>
</dbReference>
<dbReference type="Gene3D" id="3.40.50.880">
    <property type="match status" value="1"/>
</dbReference>
<dbReference type="InterPro" id="IPR044992">
    <property type="entry name" value="ChyE-like"/>
</dbReference>
<evidence type="ECO:0000313" key="2">
    <source>
        <dbReference type="EMBL" id="XCN73472.1"/>
    </source>
</evidence>
<dbReference type="InterPro" id="IPR017926">
    <property type="entry name" value="GATASE"/>
</dbReference>
<reference evidence="2" key="1">
    <citation type="journal article" date="2024" name="Syst. Appl. Microbiol.">
        <title>First single-strain enrichments of Electrothrix cable bacteria, description of E. aestuarii sp. nov. and E. rattekaaiensis sp. nov., and proposal of a cable bacteria taxonomy following the rules of the SeqCode.</title>
        <authorList>
            <person name="Plum-Jensen L.E."/>
            <person name="Schramm A."/>
            <person name="Marshall I.P.G."/>
        </authorList>
    </citation>
    <scope>NUCLEOTIDE SEQUENCE</scope>
    <source>
        <strain evidence="2">Rat1</strain>
    </source>
</reference>